<dbReference type="GO" id="GO:0030121">
    <property type="term" value="C:AP-1 adaptor complex"/>
    <property type="evidence" value="ECO:0000318"/>
    <property type="project" value="GO_Central"/>
</dbReference>
<proteinExistence type="predicted"/>
<dbReference type="Bgee" id="ENSOANG00000029951">
    <property type="expression patterns" value="Expressed in testis and 4 other cell types or tissues"/>
</dbReference>
<gene>
    <name evidence="3" type="primary">CLBA1</name>
</gene>
<dbReference type="GeneTree" id="ENSGT00940000154186"/>
<name>K7EGZ3_ORNAN</name>
<evidence type="ECO:0000313" key="3">
    <source>
        <dbReference type="Ensembl" id="ENSOANP00000032800.1"/>
    </source>
</evidence>
<dbReference type="eggNOG" id="ENOG502SPS5">
    <property type="taxonomic scope" value="Eukaryota"/>
</dbReference>
<dbReference type="RefSeq" id="XP_007660666.1">
    <property type="nucleotide sequence ID" value="XM_007662476.3"/>
</dbReference>
<protein>
    <submittedName>
        <fullName evidence="3">Clathrin binding box of aftiphilin containing 1</fullName>
    </submittedName>
</protein>
<dbReference type="Proteomes" id="UP000002279">
    <property type="component" value="Chromosome 1"/>
</dbReference>
<dbReference type="OMA" id="WSESHCQ"/>
<evidence type="ECO:0000259" key="2">
    <source>
        <dbReference type="Pfam" id="PF15045"/>
    </source>
</evidence>
<keyword evidence="4" id="KW-1185">Reference proteome</keyword>
<reference evidence="3" key="3">
    <citation type="submission" date="2025-09" db="UniProtKB">
        <authorList>
            <consortium name="Ensembl"/>
        </authorList>
    </citation>
    <scope>IDENTIFICATION</scope>
    <source>
        <strain evidence="3">Glennie</strain>
    </source>
</reference>
<dbReference type="GeneID" id="100086325"/>
<organism evidence="3 4">
    <name type="scientific">Ornithorhynchus anatinus</name>
    <name type="common">Duckbill platypus</name>
    <dbReference type="NCBI Taxonomy" id="9258"/>
    <lineage>
        <taxon>Eukaryota</taxon>
        <taxon>Metazoa</taxon>
        <taxon>Chordata</taxon>
        <taxon>Craniata</taxon>
        <taxon>Vertebrata</taxon>
        <taxon>Euteleostomi</taxon>
        <taxon>Mammalia</taxon>
        <taxon>Monotremata</taxon>
        <taxon>Ornithorhynchidae</taxon>
        <taxon>Ornithorhynchus</taxon>
    </lineage>
</organism>
<accession>K7EGZ3</accession>
<dbReference type="AlphaFoldDB" id="K7EGZ3"/>
<dbReference type="CTD" id="122616"/>
<dbReference type="InParanoid" id="K7EGZ3"/>
<dbReference type="HOGENOM" id="CLU_071310_0_1_1"/>
<dbReference type="FunCoup" id="K7EGZ3">
    <property type="interactions" value="16"/>
</dbReference>
<dbReference type="InterPro" id="IPR046359">
    <property type="entry name" value="Aftin-like"/>
</dbReference>
<dbReference type="KEGG" id="oaa:100086325"/>
<reference evidence="3 4" key="1">
    <citation type="journal article" date="2008" name="Nature">
        <title>Genome analysis of the platypus reveals unique signatures of evolution.</title>
        <authorList>
            <person name="Warren W.C."/>
            <person name="Hillier L.W."/>
            <person name="Marshall Graves J.A."/>
            <person name="Birney E."/>
            <person name="Ponting C.P."/>
            <person name="Grutzner F."/>
            <person name="Belov K."/>
            <person name="Miller W."/>
            <person name="Clarke L."/>
            <person name="Chinwalla A.T."/>
            <person name="Yang S.P."/>
            <person name="Heger A."/>
            <person name="Locke D.P."/>
            <person name="Miethke P."/>
            <person name="Waters P.D."/>
            <person name="Veyrunes F."/>
            <person name="Fulton L."/>
            <person name="Fulton B."/>
            <person name="Graves T."/>
            <person name="Wallis J."/>
            <person name="Puente X.S."/>
            <person name="Lopez-Otin C."/>
            <person name="Ordonez G.R."/>
            <person name="Eichler E.E."/>
            <person name="Chen L."/>
            <person name="Cheng Z."/>
            <person name="Deakin J.E."/>
            <person name="Alsop A."/>
            <person name="Thompson K."/>
            <person name="Kirby P."/>
            <person name="Papenfuss A.T."/>
            <person name="Wakefield M.J."/>
            <person name="Olender T."/>
            <person name="Lancet D."/>
            <person name="Huttley G.A."/>
            <person name="Smit A.F."/>
            <person name="Pask A."/>
            <person name="Temple-Smith P."/>
            <person name="Batzer M.A."/>
            <person name="Walker J.A."/>
            <person name="Konkel M.K."/>
            <person name="Harris R.S."/>
            <person name="Whittington C.M."/>
            <person name="Wong E.S."/>
            <person name="Gemmell N.J."/>
            <person name="Buschiazzo E."/>
            <person name="Vargas Jentzsch I.M."/>
            <person name="Merkel A."/>
            <person name="Schmitz J."/>
            <person name="Zemann A."/>
            <person name="Churakov G."/>
            <person name="Kriegs J.O."/>
            <person name="Brosius J."/>
            <person name="Murchison E.P."/>
            <person name="Sachidanandam R."/>
            <person name="Smith C."/>
            <person name="Hannon G.J."/>
            <person name="Tsend-Ayush E."/>
            <person name="McMillan D."/>
            <person name="Attenborough R."/>
            <person name="Rens W."/>
            <person name="Ferguson-Smith M."/>
            <person name="Lefevre C.M."/>
            <person name="Sharp J.A."/>
            <person name="Nicholas K.R."/>
            <person name="Ray D.A."/>
            <person name="Kube M."/>
            <person name="Reinhardt R."/>
            <person name="Pringle T.H."/>
            <person name="Taylor J."/>
            <person name="Jones R.C."/>
            <person name="Nixon B."/>
            <person name="Dacheux J.L."/>
            <person name="Niwa H."/>
            <person name="Sekita Y."/>
            <person name="Huang X."/>
            <person name="Stark A."/>
            <person name="Kheradpour P."/>
            <person name="Kellis M."/>
            <person name="Flicek P."/>
            <person name="Chen Y."/>
            <person name="Webber C."/>
            <person name="Hardison R."/>
            <person name="Nelson J."/>
            <person name="Hallsworth-Pepin K."/>
            <person name="Delehaunty K."/>
            <person name="Markovic C."/>
            <person name="Minx P."/>
            <person name="Feng Y."/>
            <person name="Kremitzki C."/>
            <person name="Mitreva M."/>
            <person name="Glasscock J."/>
            <person name="Wylie T."/>
            <person name="Wohldmann P."/>
            <person name="Thiru P."/>
            <person name="Nhan M.N."/>
            <person name="Pohl C.S."/>
            <person name="Smith S.M."/>
            <person name="Hou S."/>
            <person name="Nefedov M."/>
            <person name="de Jong P.J."/>
            <person name="Renfree M.B."/>
            <person name="Mardis E.R."/>
            <person name="Wilson R.K."/>
        </authorList>
    </citation>
    <scope>NUCLEOTIDE SEQUENCE [LARGE SCALE GENOMIC DNA]</scope>
    <source>
        <strain evidence="3 4">Glennie</strain>
    </source>
</reference>
<dbReference type="STRING" id="9258.ENSOANP00000032800"/>
<dbReference type="PANTHER" id="PTHR16156:SF7">
    <property type="entry name" value="CLATHRIN BINDING BOX OF AFTIPHILIN CONTAINING 1"/>
    <property type="match status" value="1"/>
</dbReference>
<dbReference type="OrthoDB" id="9894316at2759"/>
<sequence length="343" mass="37979">MQEQWVENFGRLSVSDWLPLNDLTDQLGKVTLCETDKGHGDPNAGKTRENVSAEDVEPGPLEGDGKATASAVPAGLPGRNCPGTPEPNSWGDFEGFSEASDEAESFALEAGARSDRWPPEEGPPSKEEHFGVALGSRLSSRNIQGMMEAASISSRETQLNYENIFKFAFRDVLARQLTEDILTLDQFLEARSEENAASEPGKRPFCSNSRKLWRTLRDANSAPTSRCLWTKSHCLDNFLLVLGIDSTQKDPSGSNPLTSEGANLKEIEELMDVNGFNIHNCKALIQTKLSVSPSPRHGNLFIYNLFLKKTPSHGTLQYITTPRKRRLFTTRSLKMKIFKSDVC</sequence>
<dbReference type="GO" id="GO:0030276">
    <property type="term" value="F:clathrin binding"/>
    <property type="evidence" value="ECO:0000318"/>
    <property type="project" value="GO_Central"/>
</dbReference>
<feature type="compositionally biased region" description="Basic and acidic residues" evidence="1">
    <location>
        <begin position="34"/>
        <end position="51"/>
    </location>
</feature>
<evidence type="ECO:0000313" key="4">
    <source>
        <dbReference type="Proteomes" id="UP000002279"/>
    </source>
</evidence>
<feature type="domain" description="Aftiphilin clathrin-binding box" evidence="2">
    <location>
        <begin position="209"/>
        <end position="288"/>
    </location>
</feature>
<dbReference type="Ensembl" id="ENSOANT00000042048.2">
    <property type="protein sequence ID" value="ENSOANP00000032800.1"/>
    <property type="gene ID" value="ENSOANG00000029951.2"/>
</dbReference>
<dbReference type="PANTHER" id="PTHR16156">
    <property type="entry name" value="AFTIPHILIN A-RELATED"/>
    <property type="match status" value="1"/>
</dbReference>
<feature type="region of interest" description="Disordered" evidence="1">
    <location>
        <begin position="34"/>
        <end position="90"/>
    </location>
</feature>
<dbReference type="GO" id="GO:0032588">
    <property type="term" value="C:trans-Golgi network membrane"/>
    <property type="evidence" value="ECO:0000318"/>
    <property type="project" value="GO_Central"/>
</dbReference>
<evidence type="ECO:0000256" key="1">
    <source>
        <dbReference type="SAM" id="MobiDB-lite"/>
    </source>
</evidence>
<reference evidence="3" key="2">
    <citation type="submission" date="2025-08" db="UniProtKB">
        <authorList>
            <consortium name="Ensembl"/>
        </authorList>
    </citation>
    <scope>IDENTIFICATION</scope>
    <source>
        <strain evidence="3">Glennie</strain>
    </source>
</reference>
<dbReference type="InterPro" id="IPR029205">
    <property type="entry name" value="Clathrin-bd"/>
</dbReference>
<dbReference type="Pfam" id="PF15045">
    <property type="entry name" value="Clathrin_bdg"/>
    <property type="match status" value="1"/>
</dbReference>